<evidence type="ECO:0000313" key="1">
    <source>
        <dbReference type="EMBL" id="KAF7845194.1"/>
    </source>
</evidence>
<dbReference type="EMBL" id="JAAIUW010000001">
    <property type="protein sequence ID" value="KAF7845194.1"/>
    <property type="molecule type" value="Genomic_DNA"/>
</dbReference>
<accession>A0A834XJ48</accession>
<name>A0A834XJ48_9FABA</name>
<sequence length="41" mass="4450">MEGGSRDGDGENEIANLFVCHLTIATSSKRQLYGSMMCDVL</sequence>
<gene>
    <name evidence="1" type="ORF">G2W53_002099</name>
</gene>
<evidence type="ECO:0000313" key="2">
    <source>
        <dbReference type="Proteomes" id="UP000634136"/>
    </source>
</evidence>
<proteinExistence type="predicted"/>
<dbReference type="Proteomes" id="UP000634136">
    <property type="component" value="Unassembled WGS sequence"/>
</dbReference>
<reference evidence="1" key="1">
    <citation type="submission" date="2020-09" db="EMBL/GenBank/DDBJ databases">
        <title>Genome-Enabled Discovery of Anthraquinone Biosynthesis in Senna tora.</title>
        <authorList>
            <person name="Kang S.-H."/>
            <person name="Pandey R.P."/>
            <person name="Lee C.-M."/>
            <person name="Sim J.-S."/>
            <person name="Jeong J.-T."/>
            <person name="Choi B.-S."/>
            <person name="Jung M."/>
            <person name="Ginzburg D."/>
            <person name="Zhao K."/>
            <person name="Won S.Y."/>
            <person name="Oh T.-J."/>
            <person name="Yu Y."/>
            <person name="Kim N.-H."/>
            <person name="Lee O.R."/>
            <person name="Lee T.-H."/>
            <person name="Bashyal P."/>
            <person name="Kim T.-S."/>
            <person name="Lee W.-H."/>
            <person name="Kawkins C."/>
            <person name="Kim C.-K."/>
            <person name="Kim J.S."/>
            <person name="Ahn B.O."/>
            <person name="Rhee S.Y."/>
            <person name="Sohng J.K."/>
        </authorList>
    </citation>
    <scope>NUCLEOTIDE SEQUENCE</scope>
    <source>
        <tissue evidence="1">Leaf</tissue>
    </source>
</reference>
<comment type="caution">
    <text evidence="1">The sequence shown here is derived from an EMBL/GenBank/DDBJ whole genome shotgun (WGS) entry which is preliminary data.</text>
</comment>
<organism evidence="1 2">
    <name type="scientific">Senna tora</name>
    <dbReference type="NCBI Taxonomy" id="362788"/>
    <lineage>
        <taxon>Eukaryota</taxon>
        <taxon>Viridiplantae</taxon>
        <taxon>Streptophyta</taxon>
        <taxon>Embryophyta</taxon>
        <taxon>Tracheophyta</taxon>
        <taxon>Spermatophyta</taxon>
        <taxon>Magnoliopsida</taxon>
        <taxon>eudicotyledons</taxon>
        <taxon>Gunneridae</taxon>
        <taxon>Pentapetalae</taxon>
        <taxon>rosids</taxon>
        <taxon>fabids</taxon>
        <taxon>Fabales</taxon>
        <taxon>Fabaceae</taxon>
        <taxon>Caesalpinioideae</taxon>
        <taxon>Cassia clade</taxon>
        <taxon>Senna</taxon>
    </lineage>
</organism>
<dbReference type="AlphaFoldDB" id="A0A834XJ48"/>
<protein>
    <submittedName>
        <fullName evidence="1">Uncharacterized protein</fullName>
    </submittedName>
</protein>
<keyword evidence="2" id="KW-1185">Reference proteome</keyword>